<proteinExistence type="predicted"/>
<feature type="region of interest" description="Disordered" evidence="3">
    <location>
        <begin position="86"/>
        <end position="193"/>
    </location>
</feature>
<accession>A0ABU5TYI2</accession>
<dbReference type="InterPro" id="IPR001343">
    <property type="entry name" value="Hemolysn_Ca-bd"/>
</dbReference>
<dbReference type="Pfam" id="PF00353">
    <property type="entry name" value="HemolysinCabind"/>
    <property type="match status" value="3"/>
</dbReference>
<sequence length="298" mass="29756">MSDIGGSSSLEIVGGGIGGGNLVIGEEASGANRIQPTLTGVTEIRGQGGNDVIVVGSAEADVTIFGLSGNDSIIGGEGDNEIFGNEGSDTIKGGSGSDALYGGEGDDYLLGGDDDDRLQGDLGNDTLDGGGGNDTLFGGEGNDLLNGGDDDDALYGNAGNDTLQGGAGSDTLFGGQGNDTLQGGDGNDSLLGDKGQDRLIGGAGTDTFVFTETGEANADTVVDFASGETIALGGDVFSSLGGDVEATEFTAVDVDAQRGDAETPLVYVRETGELYFDGELVATFLNNPDLTVGDFEVF</sequence>
<feature type="compositionally biased region" description="Gly residues" evidence="3">
    <location>
        <begin position="128"/>
        <end position="141"/>
    </location>
</feature>
<name>A0ABU5TYI2_9CYAN</name>
<dbReference type="InterPro" id="IPR018511">
    <property type="entry name" value="Hemolysin-typ_Ca-bd_CS"/>
</dbReference>
<dbReference type="SUPFAM" id="SSF51120">
    <property type="entry name" value="beta-Roll"/>
    <property type="match status" value="2"/>
</dbReference>
<reference evidence="4 5" key="1">
    <citation type="submission" date="2023-12" db="EMBL/GenBank/DDBJ databases">
        <title>Baltic Sea Cyanobacteria.</title>
        <authorList>
            <person name="Delbaje E."/>
            <person name="Fewer D.P."/>
            <person name="Shishido T.K."/>
        </authorList>
    </citation>
    <scope>NUCLEOTIDE SEQUENCE [LARGE SCALE GENOMIC DNA]</scope>
    <source>
        <strain evidence="4 5">CCNP 1315</strain>
    </source>
</reference>
<evidence type="ECO:0000313" key="5">
    <source>
        <dbReference type="Proteomes" id="UP001301728"/>
    </source>
</evidence>
<dbReference type="EMBL" id="JAYGHT010000073">
    <property type="protein sequence ID" value="MEA5520014.1"/>
    <property type="molecule type" value="Genomic_DNA"/>
</dbReference>
<dbReference type="Proteomes" id="UP001301728">
    <property type="component" value="Unassembled WGS sequence"/>
</dbReference>
<dbReference type="Gene3D" id="2.150.10.10">
    <property type="entry name" value="Serralysin-like metalloprotease, C-terminal"/>
    <property type="match status" value="3"/>
</dbReference>
<evidence type="ECO:0000256" key="3">
    <source>
        <dbReference type="SAM" id="MobiDB-lite"/>
    </source>
</evidence>
<feature type="compositionally biased region" description="Acidic residues" evidence="3">
    <location>
        <begin position="104"/>
        <end position="116"/>
    </location>
</feature>
<evidence type="ECO:0000256" key="2">
    <source>
        <dbReference type="ARBA" id="ARBA00022525"/>
    </source>
</evidence>
<keyword evidence="2" id="KW-0964">Secreted</keyword>
<dbReference type="PRINTS" id="PR00313">
    <property type="entry name" value="CABNDNGRPT"/>
</dbReference>
<organism evidence="4 5">
    <name type="scientific">Limnoraphis robusta CCNP1315</name>
    <dbReference type="NCBI Taxonomy" id="3110306"/>
    <lineage>
        <taxon>Bacteria</taxon>
        <taxon>Bacillati</taxon>
        <taxon>Cyanobacteriota</taxon>
        <taxon>Cyanophyceae</taxon>
        <taxon>Oscillatoriophycideae</taxon>
        <taxon>Oscillatoriales</taxon>
        <taxon>Sirenicapillariaceae</taxon>
        <taxon>Limnoraphis</taxon>
    </lineage>
</organism>
<dbReference type="PANTHER" id="PTHR38340">
    <property type="entry name" value="S-LAYER PROTEIN"/>
    <property type="match status" value="1"/>
</dbReference>
<keyword evidence="5" id="KW-1185">Reference proteome</keyword>
<protein>
    <submittedName>
        <fullName evidence="4">Calcium-binding protein</fullName>
    </submittedName>
</protein>
<comment type="subcellular location">
    <subcellularLocation>
        <location evidence="1">Secreted</location>
    </subcellularLocation>
</comment>
<dbReference type="RefSeq" id="WP_323222661.1">
    <property type="nucleotide sequence ID" value="NZ_JAYGHT010000073.1"/>
</dbReference>
<evidence type="ECO:0000313" key="4">
    <source>
        <dbReference type="EMBL" id="MEA5520014.1"/>
    </source>
</evidence>
<dbReference type="InterPro" id="IPR050557">
    <property type="entry name" value="RTX_toxin/Mannuronan_C5-epim"/>
</dbReference>
<dbReference type="PROSITE" id="PS00330">
    <property type="entry name" value="HEMOLYSIN_CALCIUM"/>
    <property type="match status" value="4"/>
</dbReference>
<dbReference type="PANTHER" id="PTHR38340:SF1">
    <property type="entry name" value="S-LAYER PROTEIN"/>
    <property type="match status" value="1"/>
</dbReference>
<evidence type="ECO:0000256" key="1">
    <source>
        <dbReference type="ARBA" id="ARBA00004613"/>
    </source>
</evidence>
<comment type="caution">
    <text evidence="4">The sequence shown here is derived from an EMBL/GenBank/DDBJ whole genome shotgun (WGS) entry which is preliminary data.</text>
</comment>
<dbReference type="InterPro" id="IPR011049">
    <property type="entry name" value="Serralysin-like_metalloprot_C"/>
</dbReference>
<gene>
    <name evidence="4" type="ORF">VB854_13780</name>
</gene>